<name>A0ABD5YL52_9EURY</name>
<evidence type="ECO:0000313" key="2">
    <source>
        <dbReference type="Proteomes" id="UP001596417"/>
    </source>
</evidence>
<organism evidence="1 2">
    <name type="scientific">Halocatena marina</name>
    <dbReference type="NCBI Taxonomy" id="2934937"/>
    <lineage>
        <taxon>Archaea</taxon>
        <taxon>Methanobacteriati</taxon>
        <taxon>Methanobacteriota</taxon>
        <taxon>Stenosarchaea group</taxon>
        <taxon>Halobacteria</taxon>
        <taxon>Halobacteriales</taxon>
        <taxon>Natronomonadaceae</taxon>
        <taxon>Halocatena</taxon>
    </lineage>
</organism>
<protein>
    <submittedName>
        <fullName evidence="1">Uncharacterized protein</fullName>
    </submittedName>
</protein>
<dbReference type="EMBL" id="JBHTAX010000001">
    <property type="protein sequence ID" value="MFC7188831.1"/>
    <property type="molecule type" value="Genomic_DNA"/>
</dbReference>
<sequence length="111" mass="12536">MTTIEILEGPDDRLFLHLNSMGKATALVPIDTDEHMSHLERTVDSPTPFEDRGNMPFEVLVGGDGRYVFVDIDDVMSTLVPVEQDEDLHWLRHTIRSPQSFSTKGITINQV</sequence>
<comment type="caution">
    <text evidence="1">The sequence shown here is derived from an EMBL/GenBank/DDBJ whole genome shotgun (WGS) entry which is preliminary data.</text>
</comment>
<reference evidence="1 2" key="1">
    <citation type="journal article" date="2019" name="Int. J. Syst. Evol. Microbiol.">
        <title>The Global Catalogue of Microorganisms (GCM) 10K type strain sequencing project: providing services to taxonomists for standard genome sequencing and annotation.</title>
        <authorList>
            <consortium name="The Broad Institute Genomics Platform"/>
            <consortium name="The Broad Institute Genome Sequencing Center for Infectious Disease"/>
            <person name="Wu L."/>
            <person name="Ma J."/>
        </authorList>
    </citation>
    <scope>NUCLEOTIDE SEQUENCE [LARGE SCALE GENOMIC DNA]</scope>
    <source>
        <strain evidence="1 2">RDMS1</strain>
    </source>
</reference>
<keyword evidence="2" id="KW-1185">Reference proteome</keyword>
<proteinExistence type="predicted"/>
<dbReference type="AlphaFoldDB" id="A0ABD5YL52"/>
<dbReference type="RefSeq" id="WP_248904488.1">
    <property type="nucleotide sequence ID" value="NZ_CP109979.1"/>
</dbReference>
<dbReference type="Proteomes" id="UP001596417">
    <property type="component" value="Unassembled WGS sequence"/>
</dbReference>
<gene>
    <name evidence="1" type="ORF">ACFQL7_02530</name>
</gene>
<dbReference type="GeneID" id="76198392"/>
<evidence type="ECO:0000313" key="1">
    <source>
        <dbReference type="EMBL" id="MFC7188831.1"/>
    </source>
</evidence>
<accession>A0ABD5YL52</accession>